<keyword evidence="4" id="KW-1185">Reference proteome</keyword>
<dbReference type="RefSeq" id="WP_123590902.1">
    <property type="nucleotide sequence ID" value="NZ_AYKH01000008.1"/>
</dbReference>
<dbReference type="AlphaFoldDB" id="A0A423PSV2"/>
<comment type="caution">
    <text evidence="3">The sequence shown here is derived from an EMBL/GenBank/DDBJ whole genome shotgun (WGS) entry which is preliminary data.</text>
</comment>
<dbReference type="EMBL" id="AYKH01000008">
    <property type="protein sequence ID" value="ROO28685.1"/>
    <property type="molecule type" value="Genomic_DNA"/>
</dbReference>
<dbReference type="InterPro" id="IPR007446">
    <property type="entry name" value="PilP"/>
</dbReference>
<sequence length="168" mass="18092">MTRRAVVLLLAVALGLAACGGDNSDLERYVAEVRARPSEPIEPIPEIADYTPYTYRADDRRGPFTPNMPEPERGGSGPTPDTDREREPLEAYPLDALRMVGTISRGGTMYALIKAPDNVIHRIKRGDHMGQNYGEVTAVSENGIALSEIVSDGAGGYVQQPAALAPTQ</sequence>
<feature type="region of interest" description="Disordered" evidence="1">
    <location>
        <begin position="56"/>
        <end position="87"/>
    </location>
</feature>
<evidence type="ECO:0000313" key="3">
    <source>
        <dbReference type="EMBL" id="ROO28685.1"/>
    </source>
</evidence>
<organism evidence="3 4">
    <name type="scientific">Salinisphaera orenii MK-B5</name>
    <dbReference type="NCBI Taxonomy" id="856730"/>
    <lineage>
        <taxon>Bacteria</taxon>
        <taxon>Pseudomonadati</taxon>
        <taxon>Pseudomonadota</taxon>
        <taxon>Gammaproteobacteria</taxon>
        <taxon>Salinisphaerales</taxon>
        <taxon>Salinisphaeraceae</taxon>
        <taxon>Salinisphaera</taxon>
    </lineage>
</organism>
<protein>
    <submittedName>
        <fullName evidence="3">Pilus assembly protein PilP</fullName>
    </submittedName>
</protein>
<dbReference type="PROSITE" id="PS51257">
    <property type="entry name" value="PROKAR_LIPOPROTEIN"/>
    <property type="match status" value="1"/>
</dbReference>
<evidence type="ECO:0000256" key="2">
    <source>
        <dbReference type="SAM" id="SignalP"/>
    </source>
</evidence>
<proteinExistence type="predicted"/>
<feature type="signal peptide" evidence="2">
    <location>
        <begin position="1"/>
        <end position="20"/>
    </location>
</feature>
<gene>
    <name evidence="3" type="ORF">SAOR_05355</name>
</gene>
<dbReference type="Pfam" id="PF04351">
    <property type="entry name" value="PilP"/>
    <property type="match status" value="1"/>
</dbReference>
<evidence type="ECO:0000256" key="1">
    <source>
        <dbReference type="SAM" id="MobiDB-lite"/>
    </source>
</evidence>
<dbReference type="Gene3D" id="2.30.30.830">
    <property type="match status" value="1"/>
</dbReference>
<dbReference type="PIRSF" id="PIRSF016481">
    <property type="entry name" value="Pilus_assembly_PilP"/>
    <property type="match status" value="1"/>
</dbReference>
<evidence type="ECO:0000313" key="4">
    <source>
        <dbReference type="Proteomes" id="UP000283993"/>
    </source>
</evidence>
<feature type="chain" id="PRO_5019211035" evidence="2">
    <location>
        <begin position="21"/>
        <end position="168"/>
    </location>
</feature>
<keyword evidence="2" id="KW-0732">Signal</keyword>
<accession>A0A423PSV2</accession>
<dbReference type="Proteomes" id="UP000283993">
    <property type="component" value="Unassembled WGS sequence"/>
</dbReference>
<reference evidence="3 4" key="1">
    <citation type="submission" date="2013-10" db="EMBL/GenBank/DDBJ databases">
        <title>Salinisphaera orenii MK-B5 Genome Sequencing.</title>
        <authorList>
            <person name="Lai Q."/>
            <person name="Li C."/>
            <person name="Shao Z."/>
        </authorList>
    </citation>
    <scope>NUCLEOTIDE SEQUENCE [LARGE SCALE GENOMIC DNA]</scope>
    <source>
        <strain evidence="3 4">MK-B5</strain>
    </source>
</reference>
<name>A0A423PSV2_9GAMM</name>